<dbReference type="SUPFAM" id="SSF52096">
    <property type="entry name" value="ClpP/crotonase"/>
    <property type="match status" value="1"/>
</dbReference>
<dbReference type="InterPro" id="IPR001753">
    <property type="entry name" value="Enoyl-CoA_hydra/iso"/>
</dbReference>
<reference evidence="3 4" key="1">
    <citation type="journal article" date="2019" name="Int. J. Syst. Evol. Microbiol.">
        <title>The Global Catalogue of Microorganisms (GCM) 10K type strain sequencing project: providing services to taxonomists for standard genome sequencing and annotation.</title>
        <authorList>
            <consortium name="The Broad Institute Genomics Platform"/>
            <consortium name="The Broad Institute Genome Sequencing Center for Infectious Disease"/>
            <person name="Wu L."/>
            <person name="Ma J."/>
        </authorList>
    </citation>
    <scope>NUCLEOTIDE SEQUENCE [LARGE SCALE GENOMIC DNA]</scope>
    <source>
        <strain evidence="3 4">JCM 15749</strain>
    </source>
</reference>
<dbReference type="InterPro" id="IPR014748">
    <property type="entry name" value="Enoyl-CoA_hydra_C"/>
</dbReference>
<dbReference type="PANTHER" id="PTHR43802:SF1">
    <property type="entry name" value="IP11341P-RELATED"/>
    <property type="match status" value="1"/>
</dbReference>
<feature type="region of interest" description="Disordered" evidence="2">
    <location>
        <begin position="242"/>
        <end position="289"/>
    </location>
</feature>
<dbReference type="InterPro" id="IPR029045">
    <property type="entry name" value="ClpP/crotonase-like_dom_sf"/>
</dbReference>
<organism evidence="3 4">
    <name type="scientific">Aeromicrobium halocynthiae</name>
    <dbReference type="NCBI Taxonomy" id="560557"/>
    <lineage>
        <taxon>Bacteria</taxon>
        <taxon>Bacillati</taxon>
        <taxon>Actinomycetota</taxon>
        <taxon>Actinomycetes</taxon>
        <taxon>Propionibacteriales</taxon>
        <taxon>Nocardioidaceae</taxon>
        <taxon>Aeromicrobium</taxon>
    </lineage>
</organism>
<gene>
    <name evidence="3" type="ORF">GCM10009821_09470</name>
</gene>
<dbReference type="CDD" id="cd06558">
    <property type="entry name" value="crotonase-like"/>
    <property type="match status" value="1"/>
</dbReference>
<comment type="similarity">
    <text evidence="1">Belongs to the enoyl-CoA hydratase/isomerase family.</text>
</comment>
<dbReference type="EMBL" id="BAAAPY010000002">
    <property type="protein sequence ID" value="GAA2073305.1"/>
    <property type="molecule type" value="Genomic_DNA"/>
</dbReference>
<evidence type="ECO:0000313" key="4">
    <source>
        <dbReference type="Proteomes" id="UP001501480"/>
    </source>
</evidence>
<evidence type="ECO:0000313" key="3">
    <source>
        <dbReference type="EMBL" id="GAA2073305.1"/>
    </source>
</evidence>
<keyword evidence="4" id="KW-1185">Reference proteome</keyword>
<dbReference type="NCBIfam" id="NF006109">
    <property type="entry name" value="PRK08260.1"/>
    <property type="match status" value="1"/>
</dbReference>
<feature type="compositionally biased region" description="Basic and acidic residues" evidence="2">
    <location>
        <begin position="255"/>
        <end position="267"/>
    </location>
</feature>
<evidence type="ECO:0000256" key="1">
    <source>
        <dbReference type="ARBA" id="ARBA00005254"/>
    </source>
</evidence>
<comment type="caution">
    <text evidence="3">The sequence shown here is derived from an EMBL/GenBank/DDBJ whole genome shotgun (WGS) entry which is preliminary data.</text>
</comment>
<dbReference type="Proteomes" id="UP001501480">
    <property type="component" value="Unassembled WGS sequence"/>
</dbReference>
<name>A0ABN2VUP4_9ACTN</name>
<dbReference type="Pfam" id="PF00378">
    <property type="entry name" value="ECH_1"/>
    <property type="match status" value="1"/>
</dbReference>
<proteinExistence type="inferred from homology"/>
<dbReference type="PANTHER" id="PTHR43802">
    <property type="entry name" value="ENOYL-COA HYDRATASE"/>
    <property type="match status" value="1"/>
</dbReference>
<protein>
    <submittedName>
        <fullName evidence="3">Crotonase/enoyl-CoA hydratase family protein</fullName>
    </submittedName>
</protein>
<dbReference type="Gene3D" id="1.10.12.10">
    <property type="entry name" value="Lyase 2-enoyl-coa Hydratase, Chain A, domain 2"/>
    <property type="match status" value="1"/>
</dbReference>
<dbReference type="RefSeq" id="WP_344325117.1">
    <property type="nucleotide sequence ID" value="NZ_BAAAPY010000002.1"/>
</dbReference>
<accession>A0ABN2VUP4</accession>
<dbReference type="Gene3D" id="3.90.226.10">
    <property type="entry name" value="2-enoyl-CoA Hydratase, Chain A, domain 1"/>
    <property type="match status" value="1"/>
</dbReference>
<sequence length="289" mass="31004">MSDHAYAQIRYELSDHVLVVTLDRPGRRNAFTPVMADELVDAFARADADDDVRAVVLTGAGDHFCAGADLQGGESAFDSSGRPSTEDLAGRVSLAVYRSLKPVIVAFEGVAVGVGITMALPADLRIASTHSRFGFVFVRRGIVLEGAAGWFLPRLVGVGKALEWNVTGRLVEADEALTAGLLTELCEPGEVLPRAMEIAREIAENAAPVAVALTRRLIWSGLGQAHPMDAHQVDSAVLAERGASPDAREGVTSFLEKRPAEFPDRVSTDLPPTGGWWEEREYQEPDAST</sequence>
<evidence type="ECO:0000256" key="2">
    <source>
        <dbReference type="SAM" id="MobiDB-lite"/>
    </source>
</evidence>